<dbReference type="Gene3D" id="3.30.450.40">
    <property type="match status" value="1"/>
</dbReference>
<dbReference type="PROSITE" id="PS51078">
    <property type="entry name" value="ICLR_ED"/>
    <property type="match status" value="1"/>
</dbReference>
<dbReference type="InterPro" id="IPR036390">
    <property type="entry name" value="WH_DNA-bd_sf"/>
</dbReference>
<feature type="domain" description="IclR-ED" evidence="6">
    <location>
        <begin position="91"/>
        <end position="274"/>
    </location>
</feature>
<dbReference type="Proteomes" id="UP000318405">
    <property type="component" value="Unassembled WGS sequence"/>
</dbReference>
<dbReference type="PANTHER" id="PTHR30136">
    <property type="entry name" value="HELIX-TURN-HELIX TRANSCRIPTIONAL REGULATOR, ICLR FAMILY"/>
    <property type="match status" value="1"/>
</dbReference>
<evidence type="ECO:0000313" key="8">
    <source>
        <dbReference type="Proteomes" id="UP000318405"/>
    </source>
</evidence>
<evidence type="ECO:0000313" key="7">
    <source>
        <dbReference type="EMBL" id="TSH93013.1"/>
    </source>
</evidence>
<feature type="region of interest" description="Disordered" evidence="4">
    <location>
        <begin position="1"/>
        <end position="29"/>
    </location>
</feature>
<protein>
    <submittedName>
        <fullName evidence="7">IclR family transcriptional regulator</fullName>
    </submittedName>
</protein>
<keyword evidence="2" id="KW-0238">DNA-binding</keyword>
<dbReference type="InterPro" id="IPR014757">
    <property type="entry name" value="Tscrpt_reg_IclR_C"/>
</dbReference>
<keyword evidence="1" id="KW-0805">Transcription regulation</keyword>
<dbReference type="Gene3D" id="1.10.10.10">
    <property type="entry name" value="Winged helix-like DNA-binding domain superfamily/Winged helix DNA-binding domain"/>
    <property type="match status" value="1"/>
</dbReference>
<dbReference type="InterPro" id="IPR050707">
    <property type="entry name" value="HTH_MetabolicPath_Reg"/>
</dbReference>
<dbReference type="InterPro" id="IPR005471">
    <property type="entry name" value="Tscrpt_reg_IclR_N"/>
</dbReference>
<feature type="domain" description="HTH iclR-type" evidence="5">
    <location>
        <begin position="29"/>
        <end position="90"/>
    </location>
</feature>
<proteinExistence type="predicted"/>
<dbReference type="EMBL" id="VLTJ01000029">
    <property type="protein sequence ID" value="TSH93013.1"/>
    <property type="molecule type" value="Genomic_DNA"/>
</dbReference>
<name>A0A556AJG2_9BURK</name>
<dbReference type="SMART" id="SM00346">
    <property type="entry name" value="HTH_ICLR"/>
    <property type="match status" value="1"/>
</dbReference>
<dbReference type="Pfam" id="PF09339">
    <property type="entry name" value="HTH_IclR"/>
    <property type="match status" value="1"/>
</dbReference>
<dbReference type="SUPFAM" id="SSF46785">
    <property type="entry name" value="Winged helix' DNA-binding domain"/>
    <property type="match status" value="1"/>
</dbReference>
<dbReference type="InterPro" id="IPR029016">
    <property type="entry name" value="GAF-like_dom_sf"/>
</dbReference>
<evidence type="ECO:0000256" key="2">
    <source>
        <dbReference type="ARBA" id="ARBA00023125"/>
    </source>
</evidence>
<dbReference type="PANTHER" id="PTHR30136:SF24">
    <property type="entry name" value="HTH-TYPE TRANSCRIPTIONAL REPRESSOR ALLR"/>
    <property type="match status" value="1"/>
</dbReference>
<evidence type="ECO:0000256" key="4">
    <source>
        <dbReference type="SAM" id="MobiDB-lite"/>
    </source>
</evidence>
<keyword evidence="8" id="KW-1185">Reference proteome</keyword>
<dbReference type="SUPFAM" id="SSF55781">
    <property type="entry name" value="GAF domain-like"/>
    <property type="match status" value="1"/>
</dbReference>
<sequence>MARNAPAKRTPSGRDAAAAKASEKDGDAQSSLERMLGLLDIFTPSAPVRPVTDLVNYLGTSRSTSYRYIKALHEAGLIEAVANGHYVLGPRIVEFDRQIRLADPLYRVGGQVLPSLVELTGHSALLCALYRDSVMCIREHLAEGAPPTLFSRGQRRPLFTAAASKIILPYVPPHRLRRIFEQHQRSIALAGLGTDWQGFRSTLAGIRRKGYVVTYGEFNPGVFGVSAPLFNADELVIGSIGIAGSQERLDSKKLPAFCEAVVAAGKHLSELLSHADADLVRPPRAFGSVTP</sequence>
<dbReference type="OrthoDB" id="8721254at2"/>
<keyword evidence="3" id="KW-0804">Transcription</keyword>
<comment type="caution">
    <text evidence="7">The sequence shown here is derived from an EMBL/GenBank/DDBJ whole genome shotgun (WGS) entry which is preliminary data.</text>
</comment>
<dbReference type="RefSeq" id="WP_143949379.1">
    <property type="nucleotide sequence ID" value="NZ_BAABMB010000001.1"/>
</dbReference>
<evidence type="ECO:0000256" key="3">
    <source>
        <dbReference type="ARBA" id="ARBA00023163"/>
    </source>
</evidence>
<gene>
    <name evidence="7" type="ORF">FOZ76_16645</name>
</gene>
<evidence type="ECO:0000259" key="6">
    <source>
        <dbReference type="PROSITE" id="PS51078"/>
    </source>
</evidence>
<dbReference type="AlphaFoldDB" id="A0A556AJG2"/>
<evidence type="ECO:0000259" key="5">
    <source>
        <dbReference type="PROSITE" id="PS51077"/>
    </source>
</evidence>
<dbReference type="GO" id="GO:0003677">
    <property type="term" value="F:DNA binding"/>
    <property type="evidence" value="ECO:0007669"/>
    <property type="project" value="UniProtKB-KW"/>
</dbReference>
<dbReference type="GO" id="GO:0045892">
    <property type="term" value="P:negative regulation of DNA-templated transcription"/>
    <property type="evidence" value="ECO:0007669"/>
    <property type="project" value="TreeGrafter"/>
</dbReference>
<dbReference type="InterPro" id="IPR036388">
    <property type="entry name" value="WH-like_DNA-bd_sf"/>
</dbReference>
<organism evidence="7 8">
    <name type="scientific">Verticiella sediminum</name>
    <dbReference type="NCBI Taxonomy" id="1247510"/>
    <lineage>
        <taxon>Bacteria</taxon>
        <taxon>Pseudomonadati</taxon>
        <taxon>Pseudomonadota</taxon>
        <taxon>Betaproteobacteria</taxon>
        <taxon>Burkholderiales</taxon>
        <taxon>Alcaligenaceae</taxon>
        <taxon>Verticiella</taxon>
    </lineage>
</organism>
<dbReference type="Pfam" id="PF01614">
    <property type="entry name" value="IclR_C"/>
    <property type="match status" value="1"/>
</dbReference>
<dbReference type="PROSITE" id="PS51077">
    <property type="entry name" value="HTH_ICLR"/>
    <property type="match status" value="1"/>
</dbReference>
<reference evidence="7 8" key="1">
    <citation type="submission" date="2019-07" db="EMBL/GenBank/DDBJ databases">
        <title>Qingshengfaniella alkalisoli gen. nov., sp. nov., isolated from saline soil.</title>
        <authorList>
            <person name="Xu L."/>
            <person name="Huang X.-X."/>
            <person name="Sun J.-Q."/>
        </authorList>
    </citation>
    <scope>NUCLEOTIDE SEQUENCE [LARGE SCALE GENOMIC DNA]</scope>
    <source>
        <strain evidence="7 8">DSM 27279</strain>
    </source>
</reference>
<evidence type="ECO:0000256" key="1">
    <source>
        <dbReference type="ARBA" id="ARBA00023015"/>
    </source>
</evidence>
<accession>A0A556AJG2</accession>
<dbReference type="GO" id="GO:0003700">
    <property type="term" value="F:DNA-binding transcription factor activity"/>
    <property type="evidence" value="ECO:0007669"/>
    <property type="project" value="TreeGrafter"/>
</dbReference>